<proteinExistence type="predicted"/>
<dbReference type="EMBL" id="ASHM01062807">
    <property type="protein sequence ID" value="PNX90433.1"/>
    <property type="molecule type" value="Genomic_DNA"/>
</dbReference>
<comment type="caution">
    <text evidence="1">The sequence shown here is derived from an EMBL/GenBank/DDBJ whole genome shotgun (WGS) entry which is preliminary data.</text>
</comment>
<evidence type="ECO:0000313" key="1">
    <source>
        <dbReference type="EMBL" id="PNX90433.1"/>
    </source>
</evidence>
<sequence length="129" mass="14431">GFGGIALRCSCSHDVLTQNPCELSGAATPNNRGNSSQRGTFLPVDAVGKSNSCVVTEFDRRNYTFSVEETEDPHEGRPMDHFGVHLKETLCDLESFRLYTCLVRLLLLHVIMLTFHMKHSLMMCSELPL</sequence>
<dbReference type="Proteomes" id="UP000236291">
    <property type="component" value="Unassembled WGS sequence"/>
</dbReference>
<reference evidence="1 2" key="1">
    <citation type="journal article" date="2014" name="Am. J. Bot.">
        <title>Genome assembly and annotation for red clover (Trifolium pratense; Fabaceae).</title>
        <authorList>
            <person name="Istvanek J."/>
            <person name="Jaros M."/>
            <person name="Krenek A."/>
            <person name="Repkova J."/>
        </authorList>
    </citation>
    <scope>NUCLEOTIDE SEQUENCE [LARGE SCALE GENOMIC DNA]</scope>
    <source>
        <strain evidence="2">cv. Tatra</strain>
        <tissue evidence="1">Young leaves</tissue>
    </source>
</reference>
<gene>
    <name evidence="1" type="ORF">L195_g046557</name>
</gene>
<dbReference type="AlphaFoldDB" id="A0A2K3MI11"/>
<organism evidence="1 2">
    <name type="scientific">Trifolium pratense</name>
    <name type="common">Red clover</name>
    <dbReference type="NCBI Taxonomy" id="57577"/>
    <lineage>
        <taxon>Eukaryota</taxon>
        <taxon>Viridiplantae</taxon>
        <taxon>Streptophyta</taxon>
        <taxon>Embryophyta</taxon>
        <taxon>Tracheophyta</taxon>
        <taxon>Spermatophyta</taxon>
        <taxon>Magnoliopsida</taxon>
        <taxon>eudicotyledons</taxon>
        <taxon>Gunneridae</taxon>
        <taxon>Pentapetalae</taxon>
        <taxon>rosids</taxon>
        <taxon>fabids</taxon>
        <taxon>Fabales</taxon>
        <taxon>Fabaceae</taxon>
        <taxon>Papilionoideae</taxon>
        <taxon>50 kb inversion clade</taxon>
        <taxon>NPAAA clade</taxon>
        <taxon>Hologalegina</taxon>
        <taxon>IRL clade</taxon>
        <taxon>Trifolieae</taxon>
        <taxon>Trifolium</taxon>
    </lineage>
</organism>
<feature type="non-terminal residue" evidence="1">
    <location>
        <position position="1"/>
    </location>
</feature>
<evidence type="ECO:0000313" key="2">
    <source>
        <dbReference type="Proteomes" id="UP000236291"/>
    </source>
</evidence>
<name>A0A2K3MI11_TRIPR</name>
<reference evidence="1 2" key="2">
    <citation type="journal article" date="2017" name="Front. Plant Sci.">
        <title>Gene Classification and Mining of Molecular Markers Useful in Red Clover (Trifolium pratense) Breeding.</title>
        <authorList>
            <person name="Istvanek J."/>
            <person name="Dluhosova J."/>
            <person name="Dluhos P."/>
            <person name="Patkova L."/>
            <person name="Nedelnik J."/>
            <person name="Repkova J."/>
        </authorList>
    </citation>
    <scope>NUCLEOTIDE SEQUENCE [LARGE SCALE GENOMIC DNA]</scope>
    <source>
        <strain evidence="2">cv. Tatra</strain>
        <tissue evidence="1">Young leaves</tissue>
    </source>
</reference>
<accession>A0A2K3MI11</accession>
<protein>
    <submittedName>
        <fullName evidence="1">Uncharacterized protein</fullName>
    </submittedName>
</protein>